<keyword evidence="1" id="KW-1133">Transmembrane helix</keyword>
<reference evidence="2" key="1">
    <citation type="submission" date="2018-11" db="EMBL/GenBank/DDBJ databases">
        <authorList>
            <consortium name="Pathogen Informatics"/>
        </authorList>
    </citation>
    <scope>NUCLEOTIDE SEQUENCE</scope>
</reference>
<dbReference type="AlphaFoldDB" id="A0A448X9Y7"/>
<evidence type="ECO:0000313" key="2">
    <source>
        <dbReference type="EMBL" id="VEL31879.1"/>
    </source>
</evidence>
<proteinExistence type="predicted"/>
<name>A0A448X9Y7_9PLAT</name>
<feature type="transmembrane region" description="Helical" evidence="1">
    <location>
        <begin position="7"/>
        <end position="25"/>
    </location>
</feature>
<evidence type="ECO:0000256" key="1">
    <source>
        <dbReference type="SAM" id="Phobius"/>
    </source>
</evidence>
<feature type="non-terminal residue" evidence="2">
    <location>
        <position position="61"/>
    </location>
</feature>
<keyword evidence="1" id="KW-0472">Membrane</keyword>
<sequence>MARSITWFLLVNIIACVYLSVFASADFMDLLSESICAAHCFRDFVRTVSRIPFFSLTHRWA</sequence>
<keyword evidence="1" id="KW-0812">Transmembrane</keyword>
<keyword evidence="3" id="KW-1185">Reference proteome</keyword>
<accession>A0A448X9Y7</accession>
<evidence type="ECO:0000313" key="3">
    <source>
        <dbReference type="Proteomes" id="UP000784294"/>
    </source>
</evidence>
<organism evidence="2 3">
    <name type="scientific">Protopolystoma xenopodis</name>
    <dbReference type="NCBI Taxonomy" id="117903"/>
    <lineage>
        <taxon>Eukaryota</taxon>
        <taxon>Metazoa</taxon>
        <taxon>Spiralia</taxon>
        <taxon>Lophotrochozoa</taxon>
        <taxon>Platyhelminthes</taxon>
        <taxon>Monogenea</taxon>
        <taxon>Polyopisthocotylea</taxon>
        <taxon>Polystomatidea</taxon>
        <taxon>Polystomatidae</taxon>
        <taxon>Protopolystoma</taxon>
    </lineage>
</organism>
<dbReference type="Proteomes" id="UP000784294">
    <property type="component" value="Unassembled WGS sequence"/>
</dbReference>
<dbReference type="EMBL" id="CAAALY010127554">
    <property type="protein sequence ID" value="VEL31879.1"/>
    <property type="molecule type" value="Genomic_DNA"/>
</dbReference>
<protein>
    <submittedName>
        <fullName evidence="2">Uncharacterized protein</fullName>
    </submittedName>
</protein>
<gene>
    <name evidence="2" type="ORF">PXEA_LOCUS25319</name>
</gene>
<comment type="caution">
    <text evidence="2">The sequence shown here is derived from an EMBL/GenBank/DDBJ whole genome shotgun (WGS) entry which is preliminary data.</text>
</comment>